<gene>
    <name evidence="3" type="ORF">J2X94_000308</name>
</gene>
<evidence type="ECO:0000256" key="1">
    <source>
        <dbReference type="ARBA" id="ARBA00022801"/>
    </source>
</evidence>
<dbReference type="Gene3D" id="3.40.50.1820">
    <property type="entry name" value="alpha/beta hydrolase"/>
    <property type="match status" value="1"/>
</dbReference>
<evidence type="ECO:0000313" key="4">
    <source>
        <dbReference type="Proteomes" id="UP001244623"/>
    </source>
</evidence>
<feature type="domain" description="AB hydrolase-1" evidence="2">
    <location>
        <begin position="32"/>
        <end position="284"/>
    </location>
</feature>
<keyword evidence="1 3" id="KW-0378">Hydrolase</keyword>
<dbReference type="PRINTS" id="PR00412">
    <property type="entry name" value="EPOXHYDRLASE"/>
</dbReference>
<dbReference type="EMBL" id="JAUSSJ010000001">
    <property type="protein sequence ID" value="MDQ0018180.1"/>
    <property type="molecule type" value="Genomic_DNA"/>
</dbReference>
<organism evidence="3 4">
    <name type="scientific">[Curtobacterium] plantarum</name>
    <dbReference type="NCBI Taxonomy" id="221276"/>
    <lineage>
        <taxon>Bacteria</taxon>
        <taxon>Pseudomonadati</taxon>
        <taxon>Pseudomonadota</taxon>
        <taxon>Gammaproteobacteria</taxon>
        <taxon>Enterobacterales</taxon>
        <taxon>Erwiniaceae</taxon>
        <taxon>Pantoea</taxon>
    </lineage>
</organism>
<dbReference type="PRINTS" id="PR00111">
    <property type="entry name" value="ABHYDROLASE"/>
</dbReference>
<name>A0ABT9T3X8_9GAMM</name>
<dbReference type="Pfam" id="PF00561">
    <property type="entry name" value="Abhydrolase_1"/>
    <property type="match status" value="1"/>
</dbReference>
<reference evidence="3 4" key="1">
    <citation type="submission" date="2023-07" db="EMBL/GenBank/DDBJ databases">
        <title>Sorghum-associated microbial communities from plants grown in Nebraska, USA.</title>
        <authorList>
            <person name="Schachtman D."/>
        </authorList>
    </citation>
    <scope>NUCLEOTIDE SEQUENCE [LARGE SCALE GENOMIC DNA]</scope>
    <source>
        <strain evidence="3 4">CC49</strain>
    </source>
</reference>
<dbReference type="InterPro" id="IPR000073">
    <property type="entry name" value="AB_hydrolase_1"/>
</dbReference>
<proteinExistence type="predicted"/>
<dbReference type="RefSeq" id="WP_307617899.1">
    <property type="nucleotide sequence ID" value="NZ_JAUSSJ010000001.1"/>
</dbReference>
<protein>
    <submittedName>
        <fullName evidence="3">Haloacetate dehalogenase</fullName>
        <ecNumber evidence="3">3.8.1.3</ecNumber>
    </submittedName>
</protein>
<sequence>MTDTLFPGFEECFIEHPKGRFYARIGGNVTSPALVLLHGFPETHASWHHIAPALAQSHRVICLDLKGYGRSCVLPGDAAHEEYAKRTMAQEVVEVMATLGHQRFSVAGHDRGALIAYRIALSWPEKVEKLVLLDNLPVSKVWEIMADNPLATPHWRTFALPAGAPEQCMTQTYLEEILRVHTADGSLNCFTDEVLEDFRRSWREPERVHAFCEDYRAGAWQDVEDDRRDLAAGKIITAPTLVLWGEVFLGRLAESPLASWQSTFIPHAQGVEVAGGHFNAEENPQETLRALQAFLC</sequence>
<dbReference type="InterPro" id="IPR029058">
    <property type="entry name" value="AB_hydrolase_fold"/>
</dbReference>
<dbReference type="EC" id="3.8.1.3" evidence="3"/>
<evidence type="ECO:0000259" key="2">
    <source>
        <dbReference type="Pfam" id="PF00561"/>
    </source>
</evidence>
<evidence type="ECO:0000313" key="3">
    <source>
        <dbReference type="EMBL" id="MDQ0018180.1"/>
    </source>
</evidence>
<dbReference type="PANTHER" id="PTHR43329">
    <property type="entry name" value="EPOXIDE HYDROLASE"/>
    <property type="match status" value="1"/>
</dbReference>
<keyword evidence="4" id="KW-1185">Reference proteome</keyword>
<comment type="caution">
    <text evidence="3">The sequence shown here is derived from an EMBL/GenBank/DDBJ whole genome shotgun (WGS) entry which is preliminary data.</text>
</comment>
<dbReference type="SUPFAM" id="SSF53474">
    <property type="entry name" value="alpha/beta-Hydrolases"/>
    <property type="match status" value="1"/>
</dbReference>
<accession>A0ABT9T3X8</accession>
<dbReference type="InterPro" id="IPR000639">
    <property type="entry name" value="Epox_hydrolase-like"/>
</dbReference>
<dbReference type="Proteomes" id="UP001244623">
    <property type="component" value="Unassembled WGS sequence"/>
</dbReference>
<dbReference type="GO" id="GO:0018785">
    <property type="term" value="F:haloacetate dehalogenase activity"/>
    <property type="evidence" value="ECO:0007669"/>
    <property type="project" value="UniProtKB-EC"/>
</dbReference>